<accession>A0AAD2FFP9</accession>
<organism evidence="1 2">
    <name type="scientific">Cylindrotheca closterium</name>
    <dbReference type="NCBI Taxonomy" id="2856"/>
    <lineage>
        <taxon>Eukaryota</taxon>
        <taxon>Sar</taxon>
        <taxon>Stramenopiles</taxon>
        <taxon>Ochrophyta</taxon>
        <taxon>Bacillariophyta</taxon>
        <taxon>Bacillariophyceae</taxon>
        <taxon>Bacillariophycidae</taxon>
        <taxon>Bacillariales</taxon>
        <taxon>Bacillariaceae</taxon>
        <taxon>Cylindrotheca</taxon>
    </lineage>
</organism>
<protein>
    <submittedName>
        <fullName evidence="1">Uncharacterized protein</fullName>
    </submittedName>
</protein>
<proteinExistence type="predicted"/>
<gene>
    <name evidence="1" type="ORF">CYCCA115_LOCUS4414</name>
</gene>
<reference evidence="1" key="1">
    <citation type="submission" date="2023-08" db="EMBL/GenBank/DDBJ databases">
        <authorList>
            <person name="Audoor S."/>
            <person name="Bilcke G."/>
        </authorList>
    </citation>
    <scope>NUCLEOTIDE SEQUENCE</scope>
</reference>
<evidence type="ECO:0000313" key="2">
    <source>
        <dbReference type="Proteomes" id="UP001295423"/>
    </source>
</evidence>
<comment type="caution">
    <text evidence="1">The sequence shown here is derived from an EMBL/GenBank/DDBJ whole genome shotgun (WGS) entry which is preliminary data.</text>
</comment>
<dbReference type="EMBL" id="CAKOGP040000446">
    <property type="protein sequence ID" value="CAJ1935076.1"/>
    <property type="molecule type" value="Genomic_DNA"/>
</dbReference>
<sequence>MYLKLNRRQIKLLGYKSYANYPLRRLMIAVIFDLLRRRRPDAPARVARIFPLVAQKMEHWMFAQSSSRQEYSDLSTLTSRMAQYARMTLERAGRLHPRLAKAA</sequence>
<name>A0AAD2FFP9_9STRA</name>
<dbReference type="Proteomes" id="UP001295423">
    <property type="component" value="Unassembled WGS sequence"/>
</dbReference>
<evidence type="ECO:0000313" key="1">
    <source>
        <dbReference type="EMBL" id="CAJ1935076.1"/>
    </source>
</evidence>
<keyword evidence="2" id="KW-1185">Reference proteome</keyword>
<dbReference type="AlphaFoldDB" id="A0AAD2FFP9"/>